<dbReference type="HAMAP" id="MF_00694">
    <property type="entry name" value="KDGDH"/>
    <property type="match status" value="1"/>
</dbReference>
<sequence length="320" mass="33637">MSPAPLASRLDGLLFFPVTAYGPDGALATDVFRAHVRRGIDAGAAAVFACCGTGEFHALTLDEFRACVSAAVAEAAGRVPVIAGAGYGTALAVQYARAAREEGADGLLAMPPYLVVPDQAGLRDHYTALADAAELDIVVYQRDNAVFAPETVVELARHPRIVGLKDGLGDLDLMQRIVSAVRTAEPDGDFLYFNGLPTAELTGLAYRGIGVTLYSSAVFCFAPEIAVAFRRALVEGDDATVHRLLDGFYRPLVELRNKGRGYAVSLVKAGVRLRGLDVGGVRPPLSEPAAEHVEELAALVERGHALLAEGVEAEEAGSAP</sequence>
<evidence type="ECO:0000256" key="6">
    <source>
        <dbReference type="PIRNR" id="PIRNR001365"/>
    </source>
</evidence>
<evidence type="ECO:0000313" key="8">
    <source>
        <dbReference type="Proteomes" id="UP001501638"/>
    </source>
</evidence>
<evidence type="ECO:0000256" key="1">
    <source>
        <dbReference type="ARBA" id="ARBA00001446"/>
    </source>
</evidence>
<keyword evidence="8" id="KW-1185">Reference proteome</keyword>
<evidence type="ECO:0000256" key="4">
    <source>
        <dbReference type="ARBA" id="ARBA00023239"/>
    </source>
</evidence>
<proteinExistence type="inferred from homology"/>
<dbReference type="Proteomes" id="UP001501638">
    <property type="component" value="Unassembled WGS sequence"/>
</dbReference>
<dbReference type="InterPro" id="IPR017655">
    <property type="entry name" value="Dehydro-deoxyglucarate_dehyd"/>
</dbReference>
<dbReference type="PANTHER" id="PTHR12128">
    <property type="entry name" value="DIHYDRODIPICOLINATE SYNTHASE"/>
    <property type="match status" value="1"/>
</dbReference>
<dbReference type="NCBIfam" id="NF002958">
    <property type="entry name" value="PRK03620.1"/>
    <property type="match status" value="1"/>
</dbReference>
<evidence type="ECO:0000256" key="2">
    <source>
        <dbReference type="ARBA" id="ARBA00004983"/>
    </source>
</evidence>
<evidence type="ECO:0000256" key="3">
    <source>
        <dbReference type="ARBA" id="ARBA00007592"/>
    </source>
</evidence>
<comment type="pathway">
    <text evidence="2 5">Carbohydrate acid metabolism; D-glucarate degradation; 2,5-dioxopentanoate from D-glucarate: step 2/2.</text>
</comment>
<dbReference type="Gene3D" id="3.20.20.70">
    <property type="entry name" value="Aldolase class I"/>
    <property type="match status" value="1"/>
</dbReference>
<comment type="caution">
    <text evidence="7">The sequence shown here is derived from an EMBL/GenBank/DDBJ whole genome shotgun (WGS) entry which is preliminary data.</text>
</comment>
<comment type="similarity">
    <text evidence="3 5 6">Belongs to the DapA family.</text>
</comment>
<accession>A0ABN3JLR4</accession>
<dbReference type="SMART" id="SM01130">
    <property type="entry name" value="DHDPS"/>
    <property type="match status" value="1"/>
</dbReference>
<name>A0ABN3JLR4_9ACTN</name>
<evidence type="ECO:0000313" key="7">
    <source>
        <dbReference type="EMBL" id="GAA2434205.1"/>
    </source>
</evidence>
<evidence type="ECO:0000256" key="5">
    <source>
        <dbReference type="HAMAP-Rule" id="MF_00694"/>
    </source>
</evidence>
<dbReference type="EMBL" id="BAAASZ010000015">
    <property type="protein sequence ID" value="GAA2434205.1"/>
    <property type="molecule type" value="Genomic_DNA"/>
</dbReference>
<dbReference type="InterPro" id="IPR013785">
    <property type="entry name" value="Aldolase_TIM"/>
</dbReference>
<reference evidence="7 8" key="1">
    <citation type="journal article" date="2019" name="Int. J. Syst. Evol. Microbiol.">
        <title>The Global Catalogue of Microorganisms (GCM) 10K type strain sequencing project: providing services to taxonomists for standard genome sequencing and annotation.</title>
        <authorList>
            <consortium name="The Broad Institute Genomics Platform"/>
            <consortium name="The Broad Institute Genome Sequencing Center for Infectious Disease"/>
            <person name="Wu L."/>
            <person name="Ma J."/>
        </authorList>
    </citation>
    <scope>NUCLEOTIDE SEQUENCE [LARGE SCALE GENOMIC DNA]</scope>
    <source>
        <strain evidence="7 8">JCM 6305</strain>
    </source>
</reference>
<dbReference type="Pfam" id="PF00701">
    <property type="entry name" value="DHDPS"/>
    <property type="match status" value="1"/>
</dbReference>
<dbReference type="PIRSF" id="PIRSF001365">
    <property type="entry name" value="DHDPS"/>
    <property type="match status" value="1"/>
</dbReference>
<protein>
    <recommendedName>
        <fullName evidence="5">Probable 5-dehydro-4-deoxyglucarate dehydratase</fullName>
        <ecNumber evidence="5">4.2.1.41</ecNumber>
    </recommendedName>
    <alternativeName>
        <fullName evidence="5">5-keto-4-deoxy-glucarate dehydratase</fullName>
        <shortName evidence="5">KDGDH</shortName>
    </alternativeName>
</protein>
<keyword evidence="4 5" id="KW-0456">Lyase</keyword>
<organism evidence="7 8">
    <name type="scientific">Streptomyces macrosporus</name>
    <dbReference type="NCBI Taxonomy" id="44032"/>
    <lineage>
        <taxon>Bacteria</taxon>
        <taxon>Bacillati</taxon>
        <taxon>Actinomycetota</taxon>
        <taxon>Actinomycetes</taxon>
        <taxon>Kitasatosporales</taxon>
        <taxon>Streptomycetaceae</taxon>
        <taxon>Streptomyces</taxon>
    </lineage>
</organism>
<dbReference type="EC" id="4.2.1.41" evidence="5"/>
<dbReference type="SUPFAM" id="SSF51569">
    <property type="entry name" value="Aldolase"/>
    <property type="match status" value="1"/>
</dbReference>
<comment type="catalytic activity">
    <reaction evidence="1 5">
        <text>5-dehydro-4-deoxy-D-glucarate + H(+) = 2,5-dioxopentanoate + CO2 + H2O</text>
        <dbReference type="Rhea" id="RHEA:24608"/>
        <dbReference type="ChEBI" id="CHEBI:15377"/>
        <dbReference type="ChEBI" id="CHEBI:15378"/>
        <dbReference type="ChEBI" id="CHEBI:16526"/>
        <dbReference type="ChEBI" id="CHEBI:42819"/>
        <dbReference type="ChEBI" id="CHEBI:58136"/>
        <dbReference type="EC" id="4.2.1.41"/>
    </reaction>
</comment>
<dbReference type="PANTHER" id="PTHR12128:SF19">
    <property type="entry name" value="5-DEHYDRO-4-DEOXYGLUCARATE DEHYDRATASE 2-RELATED"/>
    <property type="match status" value="1"/>
</dbReference>
<dbReference type="InterPro" id="IPR002220">
    <property type="entry name" value="DapA-like"/>
</dbReference>
<gene>
    <name evidence="7" type="ORF">GCM10010405_16530</name>
</gene>
<dbReference type="RefSeq" id="WP_344321464.1">
    <property type="nucleotide sequence ID" value="NZ_BAAASZ010000015.1"/>
</dbReference>